<dbReference type="AlphaFoldDB" id="A2C6N7"/>
<reference evidence="1 2" key="1">
    <citation type="journal article" date="2007" name="PLoS Genet.">
        <title>Patterns and implications of gene gain and loss in the evolution of Prochlorococcus.</title>
        <authorList>
            <person name="Kettler G.C."/>
            <person name="Martiny A.C."/>
            <person name="Huang K."/>
            <person name="Zucker J."/>
            <person name="Coleman M.L."/>
            <person name="Rodrigue S."/>
            <person name="Chen F."/>
            <person name="Lapidus A."/>
            <person name="Ferriera S."/>
            <person name="Johnson J."/>
            <person name="Steglich C."/>
            <person name="Church G.M."/>
            <person name="Richardson P."/>
            <person name="Chisholm S.W."/>
        </authorList>
    </citation>
    <scope>NUCLEOTIDE SEQUENCE [LARGE SCALE GENOMIC DNA]</scope>
    <source>
        <strain evidence="1 2">MIT 9303</strain>
    </source>
</reference>
<protein>
    <submittedName>
        <fullName evidence="1">Uncharacterized protein</fullName>
    </submittedName>
</protein>
<dbReference type="Proteomes" id="UP000002274">
    <property type="component" value="Chromosome"/>
</dbReference>
<dbReference type="HOGENOM" id="CLU_209900_0_0_3"/>
<dbReference type="BioCyc" id="PMAR59922:G1G80-368-MONOMER"/>
<evidence type="ECO:0000313" key="2">
    <source>
        <dbReference type="Proteomes" id="UP000002274"/>
    </source>
</evidence>
<evidence type="ECO:0000313" key="1">
    <source>
        <dbReference type="EMBL" id="ABM77147.1"/>
    </source>
</evidence>
<accession>A2C6N7</accession>
<name>A2C6N7_PROM3</name>
<dbReference type="RefSeq" id="WP_011825072.1">
    <property type="nucleotide sequence ID" value="NC_008820.1"/>
</dbReference>
<dbReference type="EMBL" id="CP000554">
    <property type="protein sequence ID" value="ABM77147.1"/>
    <property type="molecule type" value="Genomic_DNA"/>
</dbReference>
<dbReference type="KEGG" id="pmf:P9303_03951"/>
<proteinExistence type="predicted"/>
<sequence>MTFYSCFDQQGKEIARCQTHQEIEALRRMGRPIAEVREMSNEEAVVCSLTGSPSDFNEDV</sequence>
<organism evidence="1 2">
    <name type="scientific">Prochlorococcus marinus (strain MIT 9303)</name>
    <dbReference type="NCBI Taxonomy" id="59922"/>
    <lineage>
        <taxon>Bacteria</taxon>
        <taxon>Bacillati</taxon>
        <taxon>Cyanobacteriota</taxon>
        <taxon>Cyanophyceae</taxon>
        <taxon>Synechococcales</taxon>
        <taxon>Prochlorococcaceae</taxon>
        <taxon>Prochlorococcus</taxon>
    </lineage>
</organism>
<gene>
    <name evidence="1" type="ordered locus">P9303_03951</name>
</gene>